<reference evidence="3 4" key="1">
    <citation type="submission" date="2016-10" db="EMBL/GenBank/DDBJ databases">
        <authorList>
            <person name="de Groot N.N."/>
        </authorList>
    </citation>
    <scope>NUCLEOTIDE SEQUENCE [LARGE SCALE GENOMIC DNA]</scope>
    <source>
        <strain evidence="3">1</strain>
    </source>
</reference>
<gene>
    <name evidence="3" type="ORF">NSMM_370014</name>
</gene>
<proteinExistence type="predicted"/>
<sequence length="124" mass="14042">MKWLIFAVIVSSLFWAASGVVAQSSRQPEGLVPLPEYSEPPAEDEVPYPDMGLDPSLEPEITITEGKDETVEEYRVNGQLYMIKVIPKVGRPYFLLSRNRASEPPHRGNMESGVSVPMWEIYRF</sequence>
<evidence type="ECO:0000256" key="1">
    <source>
        <dbReference type="SAM" id="MobiDB-lite"/>
    </source>
</evidence>
<dbReference type="InterPro" id="IPR021357">
    <property type="entry name" value="DUF2782"/>
</dbReference>
<keyword evidence="4" id="KW-1185">Reference proteome</keyword>
<dbReference type="Proteomes" id="UP000198729">
    <property type="component" value="Unassembled WGS sequence"/>
</dbReference>
<feature type="region of interest" description="Disordered" evidence="1">
    <location>
        <begin position="24"/>
        <end position="54"/>
    </location>
</feature>
<dbReference type="Gene3D" id="2.20.130.30">
    <property type="entry name" value="Protein of unknown function DUF2782"/>
    <property type="match status" value="1"/>
</dbReference>
<dbReference type="STRING" id="51642.NSMM_370014"/>
<organism evidence="3 4">
    <name type="scientific">Nitrosomonas mobilis</name>
    <dbReference type="NCBI Taxonomy" id="51642"/>
    <lineage>
        <taxon>Bacteria</taxon>
        <taxon>Pseudomonadati</taxon>
        <taxon>Pseudomonadota</taxon>
        <taxon>Betaproteobacteria</taxon>
        <taxon>Nitrosomonadales</taxon>
        <taxon>Nitrosomonadaceae</taxon>
        <taxon>Nitrosomonas</taxon>
    </lineage>
</organism>
<evidence type="ECO:0000313" key="4">
    <source>
        <dbReference type="Proteomes" id="UP000198729"/>
    </source>
</evidence>
<dbReference type="Pfam" id="PF11191">
    <property type="entry name" value="DUF2782"/>
    <property type="match status" value="1"/>
</dbReference>
<dbReference type="RefSeq" id="WP_090285343.1">
    <property type="nucleotide sequence ID" value="NZ_FMWO01000044.1"/>
</dbReference>
<evidence type="ECO:0000256" key="2">
    <source>
        <dbReference type="SAM" id="SignalP"/>
    </source>
</evidence>
<dbReference type="EMBL" id="FMWO01000044">
    <property type="protein sequence ID" value="SCZ85235.1"/>
    <property type="molecule type" value="Genomic_DNA"/>
</dbReference>
<evidence type="ECO:0008006" key="5">
    <source>
        <dbReference type="Google" id="ProtNLM"/>
    </source>
</evidence>
<evidence type="ECO:0000313" key="3">
    <source>
        <dbReference type="EMBL" id="SCZ85235.1"/>
    </source>
</evidence>
<dbReference type="AlphaFoldDB" id="A0A1G5SDH2"/>
<keyword evidence="2" id="KW-0732">Signal</keyword>
<feature type="signal peptide" evidence="2">
    <location>
        <begin position="1"/>
        <end position="22"/>
    </location>
</feature>
<name>A0A1G5SDH2_9PROT</name>
<feature type="chain" id="PRO_5011683244" description="DUF2782 domain-containing protein" evidence="2">
    <location>
        <begin position="23"/>
        <end position="124"/>
    </location>
</feature>
<dbReference type="OrthoDB" id="5296182at2"/>
<protein>
    <recommendedName>
        <fullName evidence="5">DUF2782 domain-containing protein</fullName>
    </recommendedName>
</protein>
<accession>A0A1G5SDH2</accession>